<organism evidence="2 3">
    <name type="scientific">Armillaria novae-zelandiae</name>
    <dbReference type="NCBI Taxonomy" id="153914"/>
    <lineage>
        <taxon>Eukaryota</taxon>
        <taxon>Fungi</taxon>
        <taxon>Dikarya</taxon>
        <taxon>Basidiomycota</taxon>
        <taxon>Agaricomycotina</taxon>
        <taxon>Agaricomycetes</taxon>
        <taxon>Agaricomycetidae</taxon>
        <taxon>Agaricales</taxon>
        <taxon>Marasmiineae</taxon>
        <taxon>Physalacriaceae</taxon>
        <taxon>Armillaria</taxon>
    </lineage>
</organism>
<comment type="caution">
    <text evidence="2">The sequence shown here is derived from an EMBL/GenBank/DDBJ whole genome shotgun (WGS) entry which is preliminary data.</text>
</comment>
<evidence type="ECO:0000313" key="3">
    <source>
        <dbReference type="Proteomes" id="UP001175227"/>
    </source>
</evidence>
<evidence type="ECO:0000256" key="1">
    <source>
        <dbReference type="SAM" id="Coils"/>
    </source>
</evidence>
<evidence type="ECO:0000313" key="2">
    <source>
        <dbReference type="EMBL" id="KAK0472922.1"/>
    </source>
</evidence>
<feature type="coiled-coil region" evidence="1">
    <location>
        <begin position="103"/>
        <end position="130"/>
    </location>
</feature>
<accession>A0AA39NW03</accession>
<protein>
    <submittedName>
        <fullName evidence="2">Uncharacterized protein</fullName>
    </submittedName>
</protein>
<reference evidence="2" key="1">
    <citation type="submission" date="2023-06" db="EMBL/GenBank/DDBJ databases">
        <authorList>
            <consortium name="Lawrence Berkeley National Laboratory"/>
            <person name="Ahrendt S."/>
            <person name="Sahu N."/>
            <person name="Indic B."/>
            <person name="Wong-Bajracharya J."/>
            <person name="Merenyi Z."/>
            <person name="Ke H.-M."/>
            <person name="Monk M."/>
            <person name="Kocsube S."/>
            <person name="Drula E."/>
            <person name="Lipzen A."/>
            <person name="Balint B."/>
            <person name="Henrissat B."/>
            <person name="Andreopoulos B."/>
            <person name="Martin F.M."/>
            <person name="Harder C.B."/>
            <person name="Rigling D."/>
            <person name="Ford K.L."/>
            <person name="Foster G.D."/>
            <person name="Pangilinan J."/>
            <person name="Papanicolaou A."/>
            <person name="Barry K."/>
            <person name="LaButti K."/>
            <person name="Viragh M."/>
            <person name="Koriabine M."/>
            <person name="Yan M."/>
            <person name="Riley R."/>
            <person name="Champramary S."/>
            <person name="Plett K.L."/>
            <person name="Tsai I.J."/>
            <person name="Slot J."/>
            <person name="Sipos G."/>
            <person name="Plett J."/>
            <person name="Nagy L.G."/>
            <person name="Grigoriev I.V."/>
        </authorList>
    </citation>
    <scope>NUCLEOTIDE SEQUENCE</scope>
    <source>
        <strain evidence="2">ICMP 16352</strain>
    </source>
</reference>
<gene>
    <name evidence="2" type="ORF">IW261DRAFT_1423904</name>
</gene>
<dbReference type="AlphaFoldDB" id="A0AA39NW03"/>
<proteinExistence type="predicted"/>
<dbReference type="EMBL" id="JAUEPR010000036">
    <property type="protein sequence ID" value="KAK0472922.1"/>
    <property type="molecule type" value="Genomic_DNA"/>
</dbReference>
<dbReference type="Proteomes" id="UP001175227">
    <property type="component" value="Unassembled WGS sequence"/>
</dbReference>
<name>A0AA39NW03_9AGAR</name>
<keyword evidence="1" id="KW-0175">Coiled coil</keyword>
<keyword evidence="3" id="KW-1185">Reference proteome</keyword>
<sequence length="290" mass="32764">MDFLTPPKADQANISTVASIPVRRGMTIVTSIPVRLKEWPIAMAGVRETFEGPSAGLRFEGCPNMCDDRTGGGVVDVSLGMNGYEAVHFLMQHLGLMLMWDEAHQSSKVLDRLHRKIDRLEEAIEVLLGDENHTVHTDCKFSDKLNTVKGTRMAFGIGKVYSLSISLNRTKKSIRSGSRYLTSRAKQRNDSRISLPWLMWHRQPAAPLVDIDRNSPWETGFILTTGRLQMRMNLHRLSSTFPDDEPIVHGEVHARTPLFELSDDEEDKATVQLRSQQTPFSSRKRALLQQ</sequence>